<keyword evidence="3" id="KW-1185">Reference proteome</keyword>
<gene>
    <name evidence="2" type="ORF">J2Z40_002454</name>
</gene>
<evidence type="ECO:0000256" key="1">
    <source>
        <dbReference type="SAM" id="Phobius"/>
    </source>
</evidence>
<protein>
    <submittedName>
        <fullName evidence="2">Uncharacterized protein</fullName>
    </submittedName>
</protein>
<evidence type="ECO:0000313" key="2">
    <source>
        <dbReference type="EMBL" id="MBP2241881.1"/>
    </source>
</evidence>
<dbReference type="Proteomes" id="UP001519293">
    <property type="component" value="Unassembled WGS sequence"/>
</dbReference>
<reference evidence="2 3" key="1">
    <citation type="submission" date="2021-03" db="EMBL/GenBank/DDBJ databases">
        <title>Genomic Encyclopedia of Type Strains, Phase IV (KMG-IV): sequencing the most valuable type-strain genomes for metagenomic binning, comparative biology and taxonomic classification.</title>
        <authorList>
            <person name="Goeker M."/>
        </authorList>
    </citation>
    <scope>NUCLEOTIDE SEQUENCE [LARGE SCALE GENOMIC DNA]</scope>
    <source>
        <strain evidence="2 3">DSM 26675</strain>
    </source>
</reference>
<dbReference type="EMBL" id="JAGIKZ010000013">
    <property type="protein sequence ID" value="MBP2241881.1"/>
    <property type="molecule type" value="Genomic_DNA"/>
</dbReference>
<keyword evidence="1" id="KW-1133">Transmembrane helix</keyword>
<keyword evidence="1" id="KW-0472">Membrane</keyword>
<keyword evidence="1" id="KW-0812">Transmembrane</keyword>
<proteinExistence type="predicted"/>
<name>A0ABS4RG77_9BACI</name>
<comment type="caution">
    <text evidence="2">The sequence shown here is derived from an EMBL/GenBank/DDBJ whole genome shotgun (WGS) entry which is preliminary data.</text>
</comment>
<feature type="transmembrane region" description="Helical" evidence="1">
    <location>
        <begin position="6"/>
        <end position="27"/>
    </location>
</feature>
<sequence>MTYIWILNYAIPIVAFLSLGILIDHLCKPDKVSKQEAEE</sequence>
<accession>A0ABS4RG77</accession>
<organism evidence="2 3">
    <name type="scientific">Cytobacillus eiseniae</name>
    <dbReference type="NCBI Taxonomy" id="762947"/>
    <lineage>
        <taxon>Bacteria</taxon>
        <taxon>Bacillati</taxon>
        <taxon>Bacillota</taxon>
        <taxon>Bacilli</taxon>
        <taxon>Bacillales</taxon>
        <taxon>Bacillaceae</taxon>
        <taxon>Cytobacillus</taxon>
    </lineage>
</organism>
<evidence type="ECO:0000313" key="3">
    <source>
        <dbReference type="Proteomes" id="UP001519293"/>
    </source>
</evidence>